<proteinExistence type="predicted"/>
<dbReference type="Gene3D" id="3.40.50.850">
    <property type="entry name" value="Isochorismatase-like"/>
    <property type="match status" value="1"/>
</dbReference>
<feature type="domain" description="Isochorismatase-like" evidence="2">
    <location>
        <begin position="3"/>
        <end position="149"/>
    </location>
</feature>
<dbReference type="InterPro" id="IPR050272">
    <property type="entry name" value="Isochorismatase-like_hydrls"/>
</dbReference>
<gene>
    <name evidence="3" type="ordered locus">RSal33209_0063</name>
</gene>
<protein>
    <submittedName>
        <fullName evidence="3">Isochorismatase family protein</fullName>
    </submittedName>
</protein>
<dbReference type="EMBL" id="CP000910">
    <property type="protein sequence ID" value="ABY21820.1"/>
    <property type="molecule type" value="Genomic_DNA"/>
</dbReference>
<dbReference type="AlphaFoldDB" id="A9WLP0"/>
<dbReference type="KEGG" id="rsa:RSal33209_0063"/>
<dbReference type="STRING" id="288705.RSal33209_0063"/>
<sequence length="193" mass="21210">MRALLVIDVQESFRQRENWAVISDPNIAAKVSQLVEHSRRAGDAVLWVLHVEPGTGNVFDPELGFTRPIEGLEPISAEPIFTKTSHNASSATGLQQYLVSHGIDELRICGIRTEQCCETTARVASDFGYPVEFVINATATQPIEHWTAEAGRSFTEVLADPLTLGTNEIIERTSYALAGRFASIVTLDEVLSR</sequence>
<keyword evidence="1" id="KW-0378">Hydrolase</keyword>
<dbReference type="PANTHER" id="PTHR43540">
    <property type="entry name" value="PEROXYUREIDOACRYLATE/UREIDOACRYLATE AMIDOHYDROLASE-RELATED"/>
    <property type="match status" value="1"/>
</dbReference>
<evidence type="ECO:0000313" key="3">
    <source>
        <dbReference type="EMBL" id="ABY21820.1"/>
    </source>
</evidence>
<dbReference type="HOGENOM" id="CLU_068979_5_6_11"/>
<dbReference type="RefSeq" id="WP_012243528.1">
    <property type="nucleotide sequence ID" value="NC_010168.1"/>
</dbReference>
<evidence type="ECO:0000256" key="1">
    <source>
        <dbReference type="ARBA" id="ARBA00022801"/>
    </source>
</evidence>
<reference evidence="4" key="1">
    <citation type="journal article" date="2008" name="J. Bacteriol.">
        <title>Genome sequence of the fish pathogen Renibacterium salmoninarum suggests reductive evolution away from an environmental Arthrobacter ancestor.</title>
        <authorList>
            <person name="Wiens G.D."/>
            <person name="Rockey D.D."/>
            <person name="Wu Z."/>
            <person name="Chang J."/>
            <person name="Levy R."/>
            <person name="Crane S."/>
            <person name="Chen D.S."/>
            <person name="Capri G.R."/>
            <person name="Burnett J.R."/>
            <person name="Sudheesh P.S."/>
            <person name="Schipma M.J."/>
            <person name="Burd H."/>
            <person name="Bhattacharyya A."/>
            <person name="Rhodes L.D."/>
            <person name="Kaul R."/>
            <person name="Strom M.S."/>
        </authorList>
    </citation>
    <scope>NUCLEOTIDE SEQUENCE [LARGE SCALE GENOMIC DNA]</scope>
    <source>
        <strain evidence="4">ATCC 33209 / DSM 20767 / JCM 11484 / NBRC 15589 / NCIMB 2235</strain>
    </source>
</reference>
<keyword evidence="4" id="KW-1185">Reference proteome</keyword>
<dbReference type="Pfam" id="PF00857">
    <property type="entry name" value="Isochorismatase"/>
    <property type="match status" value="1"/>
</dbReference>
<dbReference type="SUPFAM" id="SSF52499">
    <property type="entry name" value="Isochorismatase-like hydrolases"/>
    <property type="match status" value="1"/>
</dbReference>
<dbReference type="Proteomes" id="UP000002007">
    <property type="component" value="Chromosome"/>
</dbReference>
<dbReference type="eggNOG" id="COG1335">
    <property type="taxonomic scope" value="Bacteria"/>
</dbReference>
<dbReference type="GO" id="GO:0016787">
    <property type="term" value="F:hydrolase activity"/>
    <property type="evidence" value="ECO:0007669"/>
    <property type="project" value="UniProtKB-KW"/>
</dbReference>
<accession>A9WLP0</accession>
<organism evidence="3 4">
    <name type="scientific">Renibacterium salmoninarum (strain ATCC 33209 / DSM 20767 / JCM 11484 / NBRC 15589 / NCIMB 2235)</name>
    <dbReference type="NCBI Taxonomy" id="288705"/>
    <lineage>
        <taxon>Bacteria</taxon>
        <taxon>Bacillati</taxon>
        <taxon>Actinomycetota</taxon>
        <taxon>Actinomycetes</taxon>
        <taxon>Micrococcales</taxon>
        <taxon>Micrococcaceae</taxon>
        <taxon>Renibacterium</taxon>
    </lineage>
</organism>
<name>A9WLP0_RENSM</name>
<dbReference type="InterPro" id="IPR036380">
    <property type="entry name" value="Isochorismatase-like_sf"/>
</dbReference>
<evidence type="ECO:0000313" key="4">
    <source>
        <dbReference type="Proteomes" id="UP000002007"/>
    </source>
</evidence>
<dbReference type="PANTHER" id="PTHR43540:SF6">
    <property type="entry name" value="ISOCHORISMATASE-LIKE DOMAIN-CONTAINING PROTEIN"/>
    <property type="match status" value="1"/>
</dbReference>
<evidence type="ECO:0000259" key="2">
    <source>
        <dbReference type="Pfam" id="PF00857"/>
    </source>
</evidence>
<dbReference type="InterPro" id="IPR000868">
    <property type="entry name" value="Isochorismatase-like_dom"/>
</dbReference>